<evidence type="ECO:0000313" key="2">
    <source>
        <dbReference type="Proteomes" id="UP000239907"/>
    </source>
</evidence>
<sequence length="183" mass="20566">MLQNLVCSLHKFNEHKRLTSGGGAYYTKLETKLRSEHSQVYHSIQSAVTEDRISEEDARDAVDLLITVGEKHLAAAAAADATKTSAELSEIKKSIRAKMTDRAPAGIITPKVNRLQFHMEEVIRFGEDSDRLSSGDLKTLRRKLDSLESKEDKAKASGEISDRDHEKLLEDTREIWRDALGEF</sequence>
<protein>
    <submittedName>
        <fullName evidence="1">Uncharacterized protein</fullName>
    </submittedName>
</protein>
<dbReference type="AlphaFoldDB" id="A0A2S7U2R7"/>
<gene>
    <name evidence="1" type="ORF">BSZ32_10325</name>
</gene>
<keyword evidence="2" id="KW-1185">Reference proteome</keyword>
<reference evidence="1 2" key="1">
    <citation type="submission" date="2016-12" db="EMBL/GenBank/DDBJ databases">
        <title>Study of bacterial adaptation to deep sea.</title>
        <authorList>
            <person name="Song J."/>
            <person name="Yoshizawa S."/>
            <person name="Kogure K."/>
        </authorList>
    </citation>
    <scope>NUCLEOTIDE SEQUENCE [LARGE SCALE GENOMIC DNA]</scope>
    <source>
        <strain evidence="1 2">SAORIC-165</strain>
    </source>
</reference>
<dbReference type="EMBL" id="MQWA01000001">
    <property type="protein sequence ID" value="PQJ28847.1"/>
    <property type="molecule type" value="Genomic_DNA"/>
</dbReference>
<dbReference type="OrthoDB" id="9843653at2"/>
<organism evidence="1 2">
    <name type="scientific">Rubritalea profundi</name>
    <dbReference type="NCBI Taxonomy" id="1658618"/>
    <lineage>
        <taxon>Bacteria</taxon>
        <taxon>Pseudomonadati</taxon>
        <taxon>Verrucomicrobiota</taxon>
        <taxon>Verrucomicrobiia</taxon>
        <taxon>Verrucomicrobiales</taxon>
        <taxon>Rubritaleaceae</taxon>
        <taxon>Rubritalea</taxon>
    </lineage>
</organism>
<comment type="caution">
    <text evidence="1">The sequence shown here is derived from an EMBL/GenBank/DDBJ whole genome shotgun (WGS) entry which is preliminary data.</text>
</comment>
<evidence type="ECO:0000313" key="1">
    <source>
        <dbReference type="EMBL" id="PQJ28847.1"/>
    </source>
</evidence>
<dbReference type="RefSeq" id="WP_105043336.1">
    <property type="nucleotide sequence ID" value="NZ_MQWA01000001.1"/>
</dbReference>
<dbReference type="Proteomes" id="UP000239907">
    <property type="component" value="Unassembled WGS sequence"/>
</dbReference>
<accession>A0A2S7U2R7</accession>
<proteinExistence type="predicted"/>
<name>A0A2S7U2R7_9BACT</name>